<dbReference type="EMBL" id="FNZN01000003">
    <property type="protein sequence ID" value="SEL28708.1"/>
    <property type="molecule type" value="Genomic_DNA"/>
</dbReference>
<name>A0A1H7P096_9FLAO</name>
<dbReference type="OrthoDB" id="4393931at2"/>
<organism evidence="1 2">
    <name type="scientific">Maribacter orientalis</name>
    <dbReference type="NCBI Taxonomy" id="228957"/>
    <lineage>
        <taxon>Bacteria</taxon>
        <taxon>Pseudomonadati</taxon>
        <taxon>Bacteroidota</taxon>
        <taxon>Flavobacteriia</taxon>
        <taxon>Flavobacteriales</taxon>
        <taxon>Flavobacteriaceae</taxon>
        <taxon>Maribacter</taxon>
    </lineage>
</organism>
<evidence type="ECO:0000313" key="2">
    <source>
        <dbReference type="Proteomes" id="UP000198990"/>
    </source>
</evidence>
<evidence type="ECO:0000313" key="1">
    <source>
        <dbReference type="EMBL" id="SEL28708.1"/>
    </source>
</evidence>
<dbReference type="Pfam" id="PF18849">
    <property type="entry name" value="baeRF_family7"/>
    <property type="match status" value="1"/>
</dbReference>
<dbReference type="InterPro" id="IPR040837">
    <property type="entry name" value="Bact_RF_family7"/>
</dbReference>
<dbReference type="AlphaFoldDB" id="A0A1H7P096"/>
<protein>
    <submittedName>
        <fullName evidence="1">Uncharacterized protein</fullName>
    </submittedName>
</protein>
<gene>
    <name evidence="1" type="ORF">SAMN04488008_103315</name>
</gene>
<sequence length="390" mass="45137">MYTAEKHPLPKATFETLIEKNALYCVSIYLSMDKKGMQQNLHLAQALLKNCLEEVRVVLLQHQLQENEVEDYLDPIAQLLKKVDLWRNPSDGLAIFLDFEAGLQYYHIPIPFETQTYVASHFYLKPLLPIYHNDGLYYLLELSRDYVKLYKASRYHFEDLYVEDFAPKRLEEAVGFDYKPKMLQFRSGQDIGGAGLFHGHGEGKDDNKKELVKFFREIDKGVKKTIENQNAPLLLACTDYLYSIYKQTSSYKNVYDKHLGGDPEFKVKTSLHQDSWDLIEPHFKKLKSDMIRKFKELYHTQKTSYETGNILSAALNGTVDTLFIENEKDIFGTFNLKTNKVIIDKSKDISNASLTNLAALETFRQGGKVFFLPAEDMPVKNSNLNAIFRY</sequence>
<dbReference type="RefSeq" id="WP_091622632.1">
    <property type="nucleotide sequence ID" value="NZ_FNZN01000003.1"/>
</dbReference>
<accession>A0A1H7P096</accession>
<proteinExistence type="predicted"/>
<dbReference type="STRING" id="228957.SAMN04488008_103315"/>
<reference evidence="2" key="1">
    <citation type="submission" date="2016-10" db="EMBL/GenBank/DDBJ databases">
        <authorList>
            <person name="Varghese N."/>
            <person name="Submissions S."/>
        </authorList>
    </citation>
    <scope>NUCLEOTIDE SEQUENCE [LARGE SCALE GENOMIC DNA]</scope>
    <source>
        <strain evidence="2">DSM 16471</strain>
    </source>
</reference>
<dbReference type="Proteomes" id="UP000198990">
    <property type="component" value="Unassembled WGS sequence"/>
</dbReference>
<keyword evidence="2" id="KW-1185">Reference proteome</keyword>